<evidence type="ECO:0000313" key="7">
    <source>
        <dbReference type="EMBL" id="MFB9886645.1"/>
    </source>
</evidence>
<dbReference type="InterPro" id="IPR002321">
    <property type="entry name" value="Cyt_c_II"/>
</dbReference>
<feature type="chain" id="PRO_5046594351" evidence="6">
    <location>
        <begin position="21"/>
        <end position="151"/>
    </location>
</feature>
<keyword evidence="3" id="KW-0479">Metal-binding</keyword>
<sequence length="151" mass="16575">MLKASMFAVLPLFVSGAALATDLSAMEPERVVEVRQEAFKALKSSAGELRLYVLGKKDWQQQEVDSLTGQMQRASEEAFAAFLPGTLVYPTEATAAVEQEPERFKQAQANFQKQLSHLQQVVSSGDQQAAEQALGQLNRSCKSCHNGFKQP</sequence>
<evidence type="ECO:0000256" key="6">
    <source>
        <dbReference type="SAM" id="SignalP"/>
    </source>
</evidence>
<name>A0ABV5ZBK9_9GAMM</name>
<evidence type="ECO:0000256" key="3">
    <source>
        <dbReference type="ARBA" id="ARBA00022723"/>
    </source>
</evidence>
<dbReference type="PROSITE" id="PS51009">
    <property type="entry name" value="CYTCII"/>
    <property type="match status" value="1"/>
</dbReference>
<proteinExistence type="predicted"/>
<protein>
    <submittedName>
        <fullName evidence="7">C-type cytochrome</fullName>
    </submittedName>
</protein>
<keyword evidence="4" id="KW-0249">Electron transport</keyword>
<dbReference type="PIRSF" id="PIRSF000027">
    <property type="entry name" value="Cytc_c_prime"/>
    <property type="match status" value="1"/>
</dbReference>
<reference evidence="7 8" key="1">
    <citation type="submission" date="2024-09" db="EMBL/GenBank/DDBJ databases">
        <authorList>
            <person name="Sun Q."/>
            <person name="Mori K."/>
        </authorList>
    </citation>
    <scope>NUCLEOTIDE SEQUENCE [LARGE SCALE GENOMIC DNA]</scope>
    <source>
        <strain evidence="7 8">ATCC 51285</strain>
    </source>
</reference>
<dbReference type="SUPFAM" id="SSF47175">
    <property type="entry name" value="Cytochromes"/>
    <property type="match status" value="1"/>
</dbReference>
<dbReference type="InterPro" id="IPR010980">
    <property type="entry name" value="Cyt_c/b562"/>
</dbReference>
<dbReference type="InterPro" id="IPR012127">
    <property type="entry name" value="Cyt_c_prime"/>
</dbReference>
<evidence type="ECO:0000313" key="8">
    <source>
        <dbReference type="Proteomes" id="UP001589628"/>
    </source>
</evidence>
<comment type="caution">
    <text evidence="7">The sequence shown here is derived from an EMBL/GenBank/DDBJ whole genome shotgun (WGS) entry which is preliminary data.</text>
</comment>
<keyword evidence="5" id="KW-0408">Iron</keyword>
<organism evidence="7 8">
    <name type="scientific">Balneatrix alpica</name>
    <dbReference type="NCBI Taxonomy" id="75684"/>
    <lineage>
        <taxon>Bacteria</taxon>
        <taxon>Pseudomonadati</taxon>
        <taxon>Pseudomonadota</taxon>
        <taxon>Gammaproteobacteria</taxon>
        <taxon>Oceanospirillales</taxon>
        <taxon>Balneatrichaceae</taxon>
        <taxon>Balneatrix</taxon>
    </lineage>
</organism>
<evidence type="ECO:0000256" key="1">
    <source>
        <dbReference type="ARBA" id="ARBA00022448"/>
    </source>
</evidence>
<keyword evidence="8" id="KW-1185">Reference proteome</keyword>
<dbReference type="Pfam" id="PF01322">
    <property type="entry name" value="Cytochrom_C_2"/>
    <property type="match status" value="1"/>
</dbReference>
<dbReference type="EMBL" id="JBHLZN010000002">
    <property type="protein sequence ID" value="MFB9886645.1"/>
    <property type="molecule type" value="Genomic_DNA"/>
</dbReference>
<accession>A0ABV5ZBK9</accession>
<keyword evidence="6" id="KW-0732">Signal</keyword>
<evidence type="ECO:0000256" key="5">
    <source>
        <dbReference type="ARBA" id="ARBA00023004"/>
    </source>
</evidence>
<evidence type="ECO:0000256" key="2">
    <source>
        <dbReference type="ARBA" id="ARBA00022617"/>
    </source>
</evidence>
<keyword evidence="1" id="KW-0813">Transport</keyword>
<dbReference type="RefSeq" id="WP_162157413.1">
    <property type="nucleotide sequence ID" value="NZ_JBHLZN010000002.1"/>
</dbReference>
<dbReference type="Proteomes" id="UP001589628">
    <property type="component" value="Unassembled WGS sequence"/>
</dbReference>
<evidence type="ECO:0000256" key="4">
    <source>
        <dbReference type="ARBA" id="ARBA00022982"/>
    </source>
</evidence>
<dbReference type="Gene3D" id="1.20.120.10">
    <property type="entry name" value="Cytochrome c/b562"/>
    <property type="match status" value="1"/>
</dbReference>
<feature type="signal peptide" evidence="6">
    <location>
        <begin position="1"/>
        <end position="20"/>
    </location>
</feature>
<keyword evidence="2" id="KW-0349">Heme</keyword>
<gene>
    <name evidence="7" type="ORF">ACFFLH_09505</name>
</gene>